<keyword evidence="2" id="KW-1185">Reference proteome</keyword>
<dbReference type="InterPro" id="IPR036583">
    <property type="entry name" value="23S_rRNA_IVS_sf"/>
</dbReference>
<name>A0A1T5LLR4_9BACT</name>
<evidence type="ECO:0000313" key="2">
    <source>
        <dbReference type="Proteomes" id="UP000190961"/>
    </source>
</evidence>
<gene>
    <name evidence="1" type="ORF">SAMN05660236_3488</name>
</gene>
<dbReference type="OrthoDB" id="9811959at2"/>
<dbReference type="NCBIfam" id="TIGR02436">
    <property type="entry name" value="four helix bundle protein"/>
    <property type="match status" value="1"/>
</dbReference>
<dbReference type="AlphaFoldDB" id="A0A1T5LLR4"/>
<dbReference type="Proteomes" id="UP000190961">
    <property type="component" value="Unassembled WGS sequence"/>
</dbReference>
<dbReference type="CDD" id="cd16377">
    <property type="entry name" value="23S_rRNA_IVP_like"/>
    <property type="match status" value="1"/>
</dbReference>
<dbReference type="STRING" id="688867.SAMN05660236_3488"/>
<dbReference type="PANTHER" id="PTHR38471">
    <property type="entry name" value="FOUR HELIX BUNDLE PROTEIN"/>
    <property type="match status" value="1"/>
</dbReference>
<evidence type="ECO:0000313" key="1">
    <source>
        <dbReference type="EMBL" id="SKC76937.1"/>
    </source>
</evidence>
<proteinExistence type="predicted"/>
<accession>A0A1T5LLR4</accession>
<dbReference type="Pfam" id="PF05635">
    <property type="entry name" value="23S_rRNA_IVP"/>
    <property type="match status" value="1"/>
</dbReference>
<dbReference type="Gene3D" id="1.20.1440.60">
    <property type="entry name" value="23S rRNA-intervening sequence"/>
    <property type="match status" value="1"/>
</dbReference>
<dbReference type="InterPro" id="IPR012657">
    <property type="entry name" value="23S_rRNA-intervening_sequence"/>
</dbReference>
<reference evidence="1 2" key="1">
    <citation type="submission" date="2017-02" db="EMBL/GenBank/DDBJ databases">
        <authorList>
            <person name="Peterson S.W."/>
        </authorList>
    </citation>
    <scope>NUCLEOTIDE SEQUENCE [LARGE SCALE GENOMIC DNA]</scope>
    <source>
        <strain evidence="1 2">DSM 25262</strain>
    </source>
</reference>
<organism evidence="1 2">
    <name type="scientific">Ohtaekwangia koreensis</name>
    <dbReference type="NCBI Taxonomy" id="688867"/>
    <lineage>
        <taxon>Bacteria</taxon>
        <taxon>Pseudomonadati</taxon>
        <taxon>Bacteroidota</taxon>
        <taxon>Cytophagia</taxon>
        <taxon>Cytophagales</taxon>
        <taxon>Fulvivirgaceae</taxon>
        <taxon>Ohtaekwangia</taxon>
    </lineage>
</organism>
<dbReference type="PANTHER" id="PTHR38471:SF2">
    <property type="entry name" value="FOUR HELIX BUNDLE PROTEIN"/>
    <property type="match status" value="1"/>
</dbReference>
<protein>
    <submittedName>
        <fullName evidence="1">Four helix bundle protein</fullName>
    </submittedName>
</protein>
<dbReference type="EMBL" id="FUZU01000002">
    <property type="protein sequence ID" value="SKC76937.1"/>
    <property type="molecule type" value="Genomic_DNA"/>
</dbReference>
<sequence length="117" mass="13467">MGFKFEKLIVWQKAADLSEKVNELVKKFPKDEMYILTSQFKRAADSVSLNIAEGSTGQSNAEFSKFLGYALRSDVEVVGCLHLAARRKYISQEEFKELYKYCEELLVMINSLRNTLK</sequence>
<dbReference type="SUPFAM" id="SSF158446">
    <property type="entry name" value="IVS-encoded protein-like"/>
    <property type="match status" value="1"/>
</dbReference>
<dbReference type="RefSeq" id="WP_079688004.1">
    <property type="nucleotide sequence ID" value="NZ_FUZU01000002.1"/>
</dbReference>